<dbReference type="Proteomes" id="UP000257607">
    <property type="component" value="Chromosome"/>
</dbReference>
<dbReference type="EMBL" id="CP031003">
    <property type="protein sequence ID" value="AXN36214.1"/>
    <property type="molecule type" value="Genomic_DNA"/>
</dbReference>
<reference evidence="2 3" key="1">
    <citation type="submission" date="2018-07" db="EMBL/GenBank/DDBJ databases">
        <title>Lactobacillus curvatus genome sequence.</title>
        <authorList>
            <person name="Prechtl R."/>
        </authorList>
    </citation>
    <scope>NUCLEOTIDE SEQUENCE [LARGE SCALE GENOMIC DNA]</scope>
    <source>
        <strain evidence="2 3">TMW 1.1928</strain>
    </source>
</reference>
<keyword evidence="1" id="KW-0472">Membrane</keyword>
<evidence type="ECO:0000313" key="3">
    <source>
        <dbReference type="Proteomes" id="UP000257607"/>
    </source>
</evidence>
<proteinExistence type="predicted"/>
<organism evidence="2 3">
    <name type="scientific">Latilactobacillus curvatus</name>
    <name type="common">Lactobacillus curvatus</name>
    <dbReference type="NCBI Taxonomy" id="28038"/>
    <lineage>
        <taxon>Bacteria</taxon>
        <taxon>Bacillati</taxon>
        <taxon>Bacillota</taxon>
        <taxon>Bacilli</taxon>
        <taxon>Lactobacillales</taxon>
        <taxon>Lactobacillaceae</taxon>
        <taxon>Latilactobacillus</taxon>
    </lineage>
</organism>
<gene>
    <name evidence="2" type="ORF">DT351_07460</name>
</gene>
<feature type="transmembrane region" description="Helical" evidence="1">
    <location>
        <begin position="7"/>
        <end position="25"/>
    </location>
</feature>
<accession>A0A385AF18</accession>
<evidence type="ECO:0000256" key="1">
    <source>
        <dbReference type="SAM" id="Phobius"/>
    </source>
</evidence>
<keyword evidence="1" id="KW-0812">Transmembrane</keyword>
<keyword evidence="1" id="KW-1133">Transmembrane helix</keyword>
<name>A0A385AF18_LATCU</name>
<dbReference type="AlphaFoldDB" id="A0A385AF18"/>
<evidence type="ECO:0000313" key="2">
    <source>
        <dbReference type="EMBL" id="AXN36214.1"/>
    </source>
</evidence>
<protein>
    <submittedName>
        <fullName evidence="2">Uncharacterized protein</fullName>
    </submittedName>
</protein>
<sequence length="60" mass="6987">MKNTKRLMNIDRIVFGIMVTLLIVSRNSDMAFWWATVLIGYFASSVLHTPDYFESKENSK</sequence>
<dbReference type="RefSeq" id="WP_076789105.1">
    <property type="nucleotide sequence ID" value="NZ_CP015493.1"/>
</dbReference>